<feature type="domain" description="Sporulation stage II protein D amidase enhancer LytB N-terminal" evidence="2">
    <location>
        <begin position="112"/>
        <end position="204"/>
    </location>
</feature>
<feature type="chain" id="PRO_5005194671" evidence="1">
    <location>
        <begin position="24"/>
        <end position="383"/>
    </location>
</feature>
<dbReference type="InterPro" id="IPR013486">
    <property type="entry name" value="SpoIID/LytB"/>
</dbReference>
<dbReference type="InterPro" id="IPR051922">
    <property type="entry name" value="Bact_Sporulation_Assoc"/>
</dbReference>
<dbReference type="Pfam" id="PF08486">
    <property type="entry name" value="SpoIID"/>
    <property type="match status" value="1"/>
</dbReference>
<sequence length="383" mass="43176">MGVKKYFFLLLVLLAMNSIYAFANQNIIRVQLTDVKAPYTINIKGPYKAYNYKYESEIISALTNETVKVVENRLGLKVNEVGVYKEGIVFETQDGFTLNGVEYYGSLMFIPYNDTMIVVNELNIEDYVKGVLPHEMSPDWPMEALKAQAVAARTYAMYHILKNANKLPFDVDNTTKYQVYNGKEKMNWSVEQAVDRTRYEIAVYKGKVIATYFSALCGGHTDSAENVFGVAVPYLEGVSCPYCNAQIKPWTNALSYNELNNDLANYSVHATEKSSIGISTDPKSGKATNIKIDDSDIRSRDFRTTLSPRLVPSLNFTIKKVDNGIIITGKGSGHGVGMCQWGAYGMAQVKKDYKEILKFYYNGVDIVDYNRVNKEFEPDVWGK</sequence>
<dbReference type="Proteomes" id="UP000043763">
    <property type="component" value="Unassembled WGS sequence"/>
</dbReference>
<dbReference type="PANTHER" id="PTHR30032">
    <property type="entry name" value="N-ACETYLMURAMOYL-L-ALANINE AMIDASE-RELATED"/>
    <property type="match status" value="1"/>
</dbReference>
<organism evidence="3 4">
    <name type="scientific">Brachyspira suanatina</name>
    <dbReference type="NCBI Taxonomy" id="381802"/>
    <lineage>
        <taxon>Bacteria</taxon>
        <taxon>Pseudomonadati</taxon>
        <taxon>Spirochaetota</taxon>
        <taxon>Spirochaetia</taxon>
        <taxon>Brachyspirales</taxon>
        <taxon>Brachyspiraceae</taxon>
        <taxon>Brachyspira</taxon>
    </lineage>
</organism>
<evidence type="ECO:0000313" key="4">
    <source>
        <dbReference type="Proteomes" id="UP000043763"/>
    </source>
</evidence>
<dbReference type="GO" id="GO:0030435">
    <property type="term" value="P:sporulation resulting in formation of a cellular spore"/>
    <property type="evidence" value="ECO:0007669"/>
    <property type="project" value="InterPro"/>
</dbReference>
<proteinExistence type="predicted"/>
<dbReference type="AlphaFoldDB" id="A0A0G4K5Z4"/>
<dbReference type="EMBL" id="CVLB01000001">
    <property type="protein sequence ID" value="CRF32881.1"/>
    <property type="molecule type" value="Genomic_DNA"/>
</dbReference>
<dbReference type="GO" id="GO:0030288">
    <property type="term" value="C:outer membrane-bounded periplasmic space"/>
    <property type="evidence" value="ECO:0007669"/>
    <property type="project" value="TreeGrafter"/>
</dbReference>
<dbReference type="NCBIfam" id="TIGR02669">
    <property type="entry name" value="SpoIID_LytB"/>
    <property type="match status" value="1"/>
</dbReference>
<protein>
    <submittedName>
        <fullName evidence="3">Uncharacterized protein BHWA1_00569</fullName>
    </submittedName>
</protein>
<evidence type="ECO:0000259" key="2">
    <source>
        <dbReference type="Pfam" id="PF08486"/>
    </source>
</evidence>
<accession>A0A0G4K5Z4</accession>
<evidence type="ECO:0000313" key="3">
    <source>
        <dbReference type="EMBL" id="CRF32881.1"/>
    </source>
</evidence>
<feature type="signal peptide" evidence="1">
    <location>
        <begin position="1"/>
        <end position="23"/>
    </location>
</feature>
<name>A0A0G4K5Z4_9SPIR</name>
<dbReference type="InterPro" id="IPR013693">
    <property type="entry name" value="SpoIID/LytB_N"/>
</dbReference>
<dbReference type="OrthoDB" id="9794671at2"/>
<dbReference type="PANTHER" id="PTHR30032:SF4">
    <property type="entry name" value="AMIDASE ENHANCER"/>
    <property type="match status" value="1"/>
</dbReference>
<evidence type="ECO:0000256" key="1">
    <source>
        <dbReference type="SAM" id="SignalP"/>
    </source>
</evidence>
<reference evidence="4" key="1">
    <citation type="submission" date="2015-04" db="EMBL/GenBank/DDBJ databases">
        <authorList>
            <person name="Mushtaq Mamoona"/>
        </authorList>
    </citation>
    <scope>NUCLEOTIDE SEQUENCE [LARGE SCALE GENOMIC DNA]</scope>
    <source>
        <strain evidence="4">AN4859/03</strain>
    </source>
</reference>
<keyword evidence="1" id="KW-0732">Signal</keyword>
<keyword evidence="4" id="KW-1185">Reference proteome</keyword>
<gene>
    <name evidence="3" type="ORF">BRSU_1086</name>
</gene>